<dbReference type="EMBL" id="CVOU01000007">
    <property type="protein sequence ID" value="CRI18264.1"/>
    <property type="molecule type" value="Genomic_DNA"/>
</dbReference>
<dbReference type="InterPro" id="IPR002347">
    <property type="entry name" value="SDR_fam"/>
</dbReference>
<dbReference type="AlphaFoldDB" id="A0A7U7JRU7"/>
<evidence type="ECO:0000313" key="5">
    <source>
        <dbReference type="Proteomes" id="UP000236509"/>
    </source>
</evidence>
<dbReference type="PANTHER" id="PTHR42901">
    <property type="entry name" value="ALCOHOL DEHYDROGENASE"/>
    <property type="match status" value="1"/>
</dbReference>
<evidence type="ECO:0000313" key="4">
    <source>
        <dbReference type="EMBL" id="CRI18264.1"/>
    </source>
</evidence>
<dbReference type="Gene3D" id="3.40.50.720">
    <property type="entry name" value="NAD(P)-binding Rossmann-like Domain"/>
    <property type="match status" value="1"/>
</dbReference>
<comment type="similarity">
    <text evidence="1 3">Belongs to the short-chain dehydrogenases/reductases (SDR) family.</text>
</comment>
<dbReference type="InterPro" id="IPR036291">
    <property type="entry name" value="NAD(P)-bd_dom_sf"/>
</dbReference>
<sequence length="251" mass="28202">MMAYTLITGASSGIGYAAALKFAEKQHDLILVARNEDKLNDLKEKIKAQYNVDVVVKPFDLSQVDKIEAFYQTIREKYDLSTLVNNAGFGDYGPVSELELPKTQQMLHLNVEALTILSMLFVKDYEYTEGTQIINVSSVGGYLIVPENTTYVATKFYVSAFTEGLAHQLKQRDAKLQAKILAPANTESKFAQVALDANDFDMSQIEKYHTADEMAEFMTQLYDSSKVLGIVNFDTFEFELRDPHYPSQSLG</sequence>
<reference evidence="4 5" key="1">
    <citation type="submission" date="2015-04" db="EMBL/GenBank/DDBJ databases">
        <authorList>
            <person name="Cao L."/>
            <person name="Gao C.H."/>
        </authorList>
    </citation>
    <scope>NUCLEOTIDE SEQUENCE [LARGE SCALE GENOMIC DNA]</scope>
    <source>
        <strain evidence="4 5">SH3</strain>
    </source>
</reference>
<evidence type="ECO:0000256" key="1">
    <source>
        <dbReference type="ARBA" id="ARBA00006484"/>
    </source>
</evidence>
<dbReference type="GO" id="GO:0016491">
    <property type="term" value="F:oxidoreductase activity"/>
    <property type="evidence" value="ECO:0007669"/>
    <property type="project" value="UniProtKB-KW"/>
</dbReference>
<keyword evidence="5" id="KW-1185">Reference proteome</keyword>
<keyword evidence="2" id="KW-0560">Oxidoreductase</keyword>
<accession>A0A7U7JRU7</accession>
<dbReference type="Proteomes" id="UP000236509">
    <property type="component" value="Unassembled WGS sequence"/>
</dbReference>
<evidence type="ECO:0000256" key="2">
    <source>
        <dbReference type="ARBA" id="ARBA00023002"/>
    </source>
</evidence>
<dbReference type="PRINTS" id="PR00080">
    <property type="entry name" value="SDRFAMILY"/>
</dbReference>
<dbReference type="PROSITE" id="PS00061">
    <property type="entry name" value="ADH_SHORT"/>
    <property type="match status" value="1"/>
</dbReference>
<organism evidence="4 5">
    <name type="scientific">Staphylococcus argenteus</name>
    <dbReference type="NCBI Taxonomy" id="985002"/>
    <lineage>
        <taxon>Bacteria</taxon>
        <taxon>Bacillati</taxon>
        <taxon>Bacillota</taxon>
        <taxon>Bacilli</taxon>
        <taxon>Bacillales</taxon>
        <taxon>Staphylococcaceae</taxon>
        <taxon>Staphylococcus</taxon>
    </lineage>
</organism>
<dbReference type="CDD" id="cd05233">
    <property type="entry name" value="SDR_c"/>
    <property type="match status" value="1"/>
</dbReference>
<name>A0A7U7JRU7_9STAP</name>
<dbReference type="PANTHER" id="PTHR42901:SF1">
    <property type="entry name" value="ALCOHOL DEHYDROGENASE"/>
    <property type="match status" value="1"/>
</dbReference>
<dbReference type="SUPFAM" id="SSF51735">
    <property type="entry name" value="NAD(P)-binding Rossmann-fold domains"/>
    <property type="match status" value="1"/>
</dbReference>
<proteinExistence type="inferred from homology"/>
<dbReference type="InterPro" id="IPR020904">
    <property type="entry name" value="Sc_DH/Rdtase_CS"/>
</dbReference>
<dbReference type="PRINTS" id="PR00081">
    <property type="entry name" value="GDHRDH"/>
</dbReference>
<comment type="caution">
    <text evidence="4">The sequence shown here is derived from an EMBL/GenBank/DDBJ whole genome shotgun (WGS) entry which is preliminary data.</text>
</comment>
<protein>
    <submittedName>
        <fullName evidence="4">Putative dehydrogenases</fullName>
    </submittedName>
</protein>
<evidence type="ECO:0000256" key="3">
    <source>
        <dbReference type="RuleBase" id="RU000363"/>
    </source>
</evidence>
<gene>
    <name evidence="4" type="ORF">BN1326_150141</name>
</gene>
<dbReference type="Pfam" id="PF00106">
    <property type="entry name" value="adh_short"/>
    <property type="match status" value="1"/>
</dbReference>